<evidence type="ECO:0000313" key="2">
    <source>
        <dbReference type="EMBL" id="GAT01274.1"/>
    </source>
</evidence>
<dbReference type="Proteomes" id="UP000069705">
    <property type="component" value="Unassembled WGS sequence"/>
</dbReference>
<organism evidence="2 3">
    <name type="scientific">Mycolicibacterium fortuitum subsp. acetamidolyticum</name>
    <dbReference type="NCBI Taxonomy" id="144550"/>
    <lineage>
        <taxon>Bacteria</taxon>
        <taxon>Bacillati</taxon>
        <taxon>Actinomycetota</taxon>
        <taxon>Actinomycetes</taxon>
        <taxon>Mycobacteriales</taxon>
        <taxon>Mycobacteriaceae</taxon>
        <taxon>Mycolicibacterium</taxon>
    </lineage>
</organism>
<evidence type="ECO:0000313" key="3">
    <source>
        <dbReference type="Proteomes" id="UP000069705"/>
    </source>
</evidence>
<feature type="transmembrane region" description="Helical" evidence="1">
    <location>
        <begin position="56"/>
        <end position="73"/>
    </location>
</feature>
<reference evidence="3" key="2">
    <citation type="submission" date="2016-02" db="EMBL/GenBank/DDBJ databases">
        <title>Draft genome sequence of five rapidly growing Mycobacterium species.</title>
        <authorList>
            <person name="Katahira K."/>
            <person name="Gotou Y."/>
            <person name="Iida K."/>
            <person name="Ogura Y."/>
            <person name="Hayashi T."/>
        </authorList>
    </citation>
    <scope>NUCLEOTIDE SEQUENCE [LARGE SCALE GENOMIC DNA]</scope>
    <source>
        <strain evidence="3">JCM6368</strain>
    </source>
</reference>
<protein>
    <submittedName>
        <fullName evidence="2">Integral membrane protein</fullName>
    </submittedName>
</protein>
<dbReference type="EMBL" id="BCSZ01000012">
    <property type="protein sequence ID" value="GAT01274.1"/>
    <property type="molecule type" value="Genomic_DNA"/>
</dbReference>
<dbReference type="AlphaFoldDB" id="A0A100WNU9"/>
<evidence type="ECO:0000256" key="1">
    <source>
        <dbReference type="SAM" id="Phobius"/>
    </source>
</evidence>
<accession>A0A100WNU9</accession>
<name>A0A100WNU9_MYCFO</name>
<keyword evidence="1" id="KW-0472">Membrane</keyword>
<sequence>MHPNGDPDDPSARCGGSAYCPNGACVTPWLSVSRPNVSREVQPPVQRLGVDMWAEAVAWAITLGIVVAGFWIYGSMNSLHPEKTAQARSVALKLAGAPDAELTDTVRALTVGEFRAYFAGLRPPVHLNYPAQARTYGALARKWSQPTMFHRRNRALVALADVYNEEAARLSQQG</sequence>
<comment type="caution">
    <text evidence="2">The sequence shown here is derived from an EMBL/GenBank/DDBJ whole genome shotgun (WGS) entry which is preliminary data.</text>
</comment>
<keyword evidence="1" id="KW-0812">Transmembrane</keyword>
<keyword evidence="1" id="KW-1133">Transmembrane helix</keyword>
<proteinExistence type="predicted"/>
<gene>
    <name evidence="2" type="ORF">RMCFA_1388</name>
</gene>
<reference evidence="2 3" key="1">
    <citation type="journal article" date="2016" name="Genome Announc.">
        <title>Draft Genome Sequences of Five Rapidly Growing Mycobacterium Species, M. thermoresistibile, M. fortuitum subsp. acetamidolyticum, M. canariasense, M. brisbanense, and M. novocastrense.</title>
        <authorList>
            <person name="Katahira K."/>
            <person name="Ogura Y."/>
            <person name="Gotoh Y."/>
            <person name="Hayashi T."/>
        </authorList>
    </citation>
    <scope>NUCLEOTIDE SEQUENCE [LARGE SCALE GENOMIC DNA]</scope>
    <source>
        <strain evidence="2 3">JCM6368</strain>
    </source>
</reference>